<name>A0AAD7TXJ5_9APHY</name>
<dbReference type="Proteomes" id="UP001215151">
    <property type="component" value="Unassembled WGS sequence"/>
</dbReference>
<feature type="compositionally biased region" description="Basic and acidic residues" evidence="1">
    <location>
        <begin position="123"/>
        <end position="134"/>
    </location>
</feature>
<reference evidence="2" key="1">
    <citation type="submission" date="2022-11" db="EMBL/GenBank/DDBJ databases">
        <title>Genome Sequence of Cubamyces cubensis.</title>
        <authorList>
            <person name="Buettner E."/>
        </authorList>
    </citation>
    <scope>NUCLEOTIDE SEQUENCE</scope>
    <source>
        <strain evidence="2">MPL-01</strain>
    </source>
</reference>
<gene>
    <name evidence="2" type="ORF">ONZ51_g4073</name>
</gene>
<keyword evidence="3" id="KW-1185">Reference proteome</keyword>
<feature type="region of interest" description="Disordered" evidence="1">
    <location>
        <begin position="123"/>
        <end position="143"/>
    </location>
</feature>
<accession>A0AAD7TXJ5</accession>
<evidence type="ECO:0000313" key="3">
    <source>
        <dbReference type="Proteomes" id="UP001215151"/>
    </source>
</evidence>
<evidence type="ECO:0000313" key="2">
    <source>
        <dbReference type="EMBL" id="KAJ8487587.1"/>
    </source>
</evidence>
<organism evidence="2 3">
    <name type="scientific">Trametes cubensis</name>
    <dbReference type="NCBI Taxonomy" id="1111947"/>
    <lineage>
        <taxon>Eukaryota</taxon>
        <taxon>Fungi</taxon>
        <taxon>Dikarya</taxon>
        <taxon>Basidiomycota</taxon>
        <taxon>Agaricomycotina</taxon>
        <taxon>Agaricomycetes</taxon>
        <taxon>Polyporales</taxon>
        <taxon>Polyporaceae</taxon>
        <taxon>Trametes</taxon>
    </lineage>
</organism>
<dbReference type="EMBL" id="JAPEVG010000076">
    <property type="protein sequence ID" value="KAJ8487587.1"/>
    <property type="molecule type" value="Genomic_DNA"/>
</dbReference>
<dbReference type="AlphaFoldDB" id="A0AAD7TXJ5"/>
<evidence type="ECO:0000256" key="1">
    <source>
        <dbReference type="SAM" id="MobiDB-lite"/>
    </source>
</evidence>
<sequence length="143" mass="15771">MALEPEEGKGDVMGLWRYRVSVGVNVLTLRSWVTSIRRGGEDGLLVAEIESGISSGNATVTMEEASRSSRDVLSRTVGSKMYYIGDGTSIRWNLGETQWEPIGHRFFDHIVVGLLLLMREKEEGPSAKETKEDTGPLSPPFLS</sequence>
<proteinExistence type="predicted"/>
<comment type="caution">
    <text evidence="2">The sequence shown here is derived from an EMBL/GenBank/DDBJ whole genome shotgun (WGS) entry which is preliminary data.</text>
</comment>
<protein>
    <submittedName>
        <fullName evidence="2">Uncharacterized protein</fullName>
    </submittedName>
</protein>